<dbReference type="AlphaFoldDB" id="A0A8H7T1Q6"/>
<dbReference type="OrthoDB" id="3450125at2759"/>
<evidence type="ECO:0000259" key="2">
    <source>
        <dbReference type="Pfam" id="PF00144"/>
    </source>
</evidence>
<dbReference type="InterPro" id="IPR012338">
    <property type="entry name" value="Beta-lactam/transpept-like"/>
</dbReference>
<dbReference type="Gene3D" id="3.40.710.10">
    <property type="entry name" value="DD-peptidase/beta-lactamase superfamily"/>
    <property type="match status" value="1"/>
</dbReference>
<proteinExistence type="inferred from homology"/>
<comment type="similarity">
    <text evidence="1">Belongs to the peptidase S12 family.</text>
</comment>
<accession>A0A8H7T1Q6</accession>
<dbReference type="Pfam" id="PF00144">
    <property type="entry name" value="Beta-lactamase"/>
    <property type="match status" value="1"/>
</dbReference>
<dbReference type="SUPFAM" id="SSF56601">
    <property type="entry name" value="beta-lactamase/transpeptidase-like"/>
    <property type="match status" value="1"/>
</dbReference>
<dbReference type="InterPro" id="IPR050491">
    <property type="entry name" value="AmpC-like"/>
</dbReference>
<keyword evidence="4" id="KW-1185">Reference proteome</keyword>
<sequence>MASTSSSVDIRNPEPIFNHEEREDGIYHTEILPMSLKERRNRSQVVPTVLKQRRHLTAAELAAADYILMGDKPHYMDVKIKGGKQVVLPFARYFDPVHMQDIGVFEKLAEIQRIAFGTDFQPKLARVSKAHNTSHEALKGTTYDLGATVQPGHGNDGIQLGGLAKTNDPEIKHLSTLVSQVGSSMIKNAFPSTYSGAEVRERRWIIDASLTIGHEDNHEVTSIQVNFSMLNQELVDAIKEVGKVHNDGKDDRPRFTALLFLPYFPSNHFPGRFLITTARLACTACPFSGMVFSGTHAHFATGMGAYDKSISLDSPLRYHRPAAVQYPRLPQGTKYGRVAIVAYPKRFLMRLNPRAMRAEDFEDDVAALAHFGSTRNMQEFRLRAFVKTNTSTLQATPTTPESLMQTFSWINENGETEYPRRELATAALHYALNNVGENDPEWKELNEAAEKISCGSSFPNEVGKPKKKSTKCGEEEWVDVGAPVPKFGDEVPGSIGWGGLERSTSFLGARLKRKVGDGNFDVEDEELAGDFGGVQGQPAKKDQASLIDLKLSSNLKLRMENQSSKLLELGTPIVSIGVLDAGKTTTRIYGTAQQSTSAAPEQQSKTFDKDTLFQACSISKPITALAVIKLCQKGTLDLDAPITQYLSADQLSWISTPKTLPLVSLITLRHLLSHTAGLSCHGFVGYPNGSLPSLEQTLRADPPANNQPITMTLFPGQKYSYSGGGIQVIQLILETILRKPFHQIMHDLVLKPLGMTRSTYAFIPETEQNYAPAHLNSKLKAEPDFYHLPESAAAGLWTTPEDLLRAVHAVQRSLDSSDFLEAEWAEKMLTEVEDNGMALGWRAKKGTSVFGHSGDNFPGYVCYVAGYADFEPLGMKKDGESVVKLATPKGCGVAVMTSSALGWPLVARTFHAITYLKNWPVASSGQFLPFMDNRKNIDSRAKGWCGSWGKGRWTLESDEDKLSLKCASFPAVPLVTAAIPPFEYAEGESVDLIADGLETMIRLGWKEGKKIIELWQDGGAETLEED</sequence>
<evidence type="ECO:0000313" key="4">
    <source>
        <dbReference type="Proteomes" id="UP000664132"/>
    </source>
</evidence>
<dbReference type="PANTHER" id="PTHR46825">
    <property type="entry name" value="D-ALANYL-D-ALANINE-CARBOXYPEPTIDASE/ENDOPEPTIDASE AMPH"/>
    <property type="match status" value="1"/>
</dbReference>
<name>A0A8H7T1Q6_9HELO</name>
<protein>
    <recommendedName>
        <fullName evidence="2">Beta-lactamase-related domain-containing protein</fullName>
    </recommendedName>
</protein>
<dbReference type="InterPro" id="IPR001466">
    <property type="entry name" value="Beta-lactam-related"/>
</dbReference>
<dbReference type="Proteomes" id="UP000664132">
    <property type="component" value="Unassembled WGS sequence"/>
</dbReference>
<dbReference type="PANTHER" id="PTHR46825:SF12">
    <property type="entry name" value="PENICILLIN-BINDING PROTEIN 4"/>
    <property type="match status" value="1"/>
</dbReference>
<gene>
    <name evidence="3" type="ORF">IFR04_016206</name>
</gene>
<feature type="domain" description="Beta-lactamase-related" evidence="2">
    <location>
        <begin position="570"/>
        <end position="866"/>
    </location>
</feature>
<organism evidence="3 4">
    <name type="scientific">Cadophora malorum</name>
    <dbReference type="NCBI Taxonomy" id="108018"/>
    <lineage>
        <taxon>Eukaryota</taxon>
        <taxon>Fungi</taxon>
        <taxon>Dikarya</taxon>
        <taxon>Ascomycota</taxon>
        <taxon>Pezizomycotina</taxon>
        <taxon>Leotiomycetes</taxon>
        <taxon>Helotiales</taxon>
        <taxon>Ploettnerulaceae</taxon>
        <taxon>Cadophora</taxon>
    </lineage>
</organism>
<comment type="caution">
    <text evidence="3">The sequence shown here is derived from an EMBL/GenBank/DDBJ whole genome shotgun (WGS) entry which is preliminary data.</text>
</comment>
<reference evidence="3" key="1">
    <citation type="submission" date="2021-02" db="EMBL/GenBank/DDBJ databases">
        <title>Genome sequence Cadophora malorum strain M34.</title>
        <authorList>
            <person name="Stefanovic E."/>
            <person name="Vu D."/>
            <person name="Scully C."/>
            <person name="Dijksterhuis J."/>
            <person name="Roader J."/>
            <person name="Houbraken J."/>
        </authorList>
    </citation>
    <scope>NUCLEOTIDE SEQUENCE</scope>
    <source>
        <strain evidence="3">M34</strain>
    </source>
</reference>
<evidence type="ECO:0000313" key="3">
    <source>
        <dbReference type="EMBL" id="KAG4410661.1"/>
    </source>
</evidence>
<dbReference type="EMBL" id="JAFJYH010000627">
    <property type="protein sequence ID" value="KAG4410661.1"/>
    <property type="molecule type" value="Genomic_DNA"/>
</dbReference>
<evidence type="ECO:0000256" key="1">
    <source>
        <dbReference type="ARBA" id="ARBA00038215"/>
    </source>
</evidence>